<accession>A0ABD6CNT7</accession>
<keyword evidence="2" id="KW-1185">Reference proteome</keyword>
<sequence>MSRSNHLRSFEPRAQFVLDLTAYGFDPGEATPRRVAVDLVRDSRGFALDVGTEADGFRVALRLDSESGRLEPTRIYRGTVLIASSEAEALPGIDQLDEWLRFVIEHATEGVDVRTVVSG</sequence>
<reference evidence="1 2" key="1">
    <citation type="journal article" date="2019" name="Int. J. Syst. Evol. Microbiol.">
        <title>The Global Catalogue of Microorganisms (GCM) 10K type strain sequencing project: providing services to taxonomists for standard genome sequencing and annotation.</title>
        <authorList>
            <consortium name="The Broad Institute Genomics Platform"/>
            <consortium name="The Broad Institute Genome Sequencing Center for Infectious Disease"/>
            <person name="Wu L."/>
            <person name="Ma J."/>
        </authorList>
    </citation>
    <scope>NUCLEOTIDE SEQUENCE [LARGE SCALE GENOMIC DNA]</scope>
    <source>
        <strain evidence="1 2">CGMCC 1.12121</strain>
    </source>
</reference>
<organism evidence="1 2">
    <name type="scientific">Halobellus rarus</name>
    <dbReference type="NCBI Taxonomy" id="1126237"/>
    <lineage>
        <taxon>Archaea</taxon>
        <taxon>Methanobacteriati</taxon>
        <taxon>Methanobacteriota</taxon>
        <taxon>Stenosarchaea group</taxon>
        <taxon>Halobacteria</taxon>
        <taxon>Halobacteriales</taxon>
        <taxon>Haloferacaceae</taxon>
        <taxon>Halobellus</taxon>
    </lineage>
</organism>
<protein>
    <submittedName>
        <fullName evidence="1">Uncharacterized protein</fullName>
    </submittedName>
</protein>
<dbReference type="Proteomes" id="UP001597085">
    <property type="component" value="Unassembled WGS sequence"/>
</dbReference>
<proteinExistence type="predicted"/>
<name>A0ABD6CNT7_9EURY</name>
<dbReference type="RefSeq" id="WP_256422747.1">
    <property type="nucleotide sequence ID" value="NZ_JANHDI010000014.1"/>
</dbReference>
<evidence type="ECO:0000313" key="2">
    <source>
        <dbReference type="Proteomes" id="UP001597085"/>
    </source>
</evidence>
<dbReference type="EMBL" id="JBHUDK010000008">
    <property type="protein sequence ID" value="MFD1599346.1"/>
    <property type="molecule type" value="Genomic_DNA"/>
</dbReference>
<evidence type="ECO:0000313" key="1">
    <source>
        <dbReference type="EMBL" id="MFD1599346.1"/>
    </source>
</evidence>
<comment type="caution">
    <text evidence="1">The sequence shown here is derived from an EMBL/GenBank/DDBJ whole genome shotgun (WGS) entry which is preliminary data.</text>
</comment>
<gene>
    <name evidence="1" type="ORF">ACFSBX_10305</name>
</gene>
<dbReference type="AlphaFoldDB" id="A0ABD6CNT7"/>